<keyword evidence="3" id="KW-1185">Reference proteome</keyword>
<comment type="caution">
    <text evidence="2">The sequence shown here is derived from an EMBL/GenBank/DDBJ whole genome shotgun (WGS) entry which is preliminary data.</text>
</comment>
<proteinExistence type="predicted"/>
<name>A0A7Y0HBT3_9GAMM</name>
<accession>A0A7Y0HBT3</accession>
<evidence type="ECO:0000256" key="1">
    <source>
        <dbReference type="SAM" id="MobiDB-lite"/>
    </source>
</evidence>
<dbReference type="RefSeq" id="WP_169019787.1">
    <property type="nucleotide sequence ID" value="NZ_JABBMT010000009.1"/>
</dbReference>
<evidence type="ECO:0000313" key="2">
    <source>
        <dbReference type="EMBL" id="NMM40733.1"/>
    </source>
</evidence>
<gene>
    <name evidence="2" type="ORF">HHO47_07760</name>
</gene>
<feature type="compositionally biased region" description="Pro residues" evidence="1">
    <location>
        <begin position="1"/>
        <end position="13"/>
    </location>
</feature>
<protein>
    <submittedName>
        <fullName evidence="2">Uncharacterized protein</fullName>
    </submittedName>
</protein>
<evidence type="ECO:0000313" key="3">
    <source>
        <dbReference type="Proteomes" id="UP000570493"/>
    </source>
</evidence>
<feature type="region of interest" description="Disordered" evidence="1">
    <location>
        <begin position="156"/>
        <end position="176"/>
    </location>
</feature>
<reference evidence="2" key="1">
    <citation type="submission" date="2020-04" db="EMBL/GenBank/DDBJ databases">
        <title>Genome Sequencing for Pseudoaltermonas arctica.</title>
        <authorList>
            <person name="Elkins N.S."/>
        </authorList>
    </citation>
    <scope>NUCLEOTIDE SEQUENCE [LARGE SCALE GENOMIC DNA]</scope>
    <source>
        <strain evidence="2">NEC-BIFX-2020_0012</strain>
    </source>
</reference>
<feature type="region of interest" description="Disordered" evidence="1">
    <location>
        <begin position="1"/>
        <end position="21"/>
    </location>
</feature>
<organism evidence="2 3">
    <name type="scientific">Pseudoalteromonas arctica</name>
    <dbReference type="NCBI Taxonomy" id="394751"/>
    <lineage>
        <taxon>Bacteria</taxon>
        <taxon>Pseudomonadati</taxon>
        <taxon>Pseudomonadota</taxon>
        <taxon>Gammaproteobacteria</taxon>
        <taxon>Alteromonadales</taxon>
        <taxon>Pseudoalteromonadaceae</taxon>
        <taxon>Pseudoalteromonas</taxon>
    </lineage>
</organism>
<sequence length="176" mass="19307">MNPPSEKPRPVTPPDSGYDDSQLIQVIRDFKDQEKTSSERLSGAIGDIKTQVRDSSESLKSAIIDNIENQTSSINLSIDQLKQTNDSNAALNRDAIFTVSRDIQNLQASTQSQSDNIVNAIANQTTALNFKVDDTNSKLDQTNAILSKIEENTQQCIPSESNSCPAECEPTPENNH</sequence>
<dbReference type="EMBL" id="JABBMT010000009">
    <property type="protein sequence ID" value="NMM40733.1"/>
    <property type="molecule type" value="Genomic_DNA"/>
</dbReference>
<dbReference type="Proteomes" id="UP000570493">
    <property type="component" value="Unassembled WGS sequence"/>
</dbReference>
<dbReference type="AlphaFoldDB" id="A0A7Y0HBT3"/>